<accession>A0A2K3M8X7</accession>
<reference evidence="2 3" key="2">
    <citation type="journal article" date="2017" name="Front. Plant Sci.">
        <title>Gene Classification and Mining of Molecular Markers Useful in Red Clover (Trifolium pratense) Breeding.</title>
        <authorList>
            <person name="Istvanek J."/>
            <person name="Dluhosova J."/>
            <person name="Dluhos P."/>
            <person name="Patkova L."/>
            <person name="Nedelnik J."/>
            <person name="Repkova J."/>
        </authorList>
    </citation>
    <scope>NUCLEOTIDE SEQUENCE [LARGE SCALE GENOMIC DNA]</scope>
    <source>
        <strain evidence="3">cv. Tatra</strain>
        <tissue evidence="2">Young leaves</tissue>
    </source>
</reference>
<protein>
    <submittedName>
        <fullName evidence="2">Uncharacterized protein</fullName>
    </submittedName>
</protein>
<evidence type="ECO:0000313" key="2">
    <source>
        <dbReference type="EMBL" id="PNX87240.1"/>
    </source>
</evidence>
<sequence>MPISAAEVKIVPTANIETDKITTAKSISAVPLRSPISDMTAAREILFTMDTVQHQEPETDNKRFNDEHTQVEQSISNYPTAIPETTQNLVILPDEEFDEVVQTDLGVIKQAWAAMEKREKPFTPFISKSQKKKKKQLSRSVGQPYNTCSRGDTSHISL</sequence>
<comment type="caution">
    <text evidence="2">The sequence shown here is derived from an EMBL/GenBank/DDBJ whole genome shotgun (WGS) entry which is preliminary data.</text>
</comment>
<dbReference type="EMBL" id="ASHM01053359">
    <property type="protein sequence ID" value="PNX87240.1"/>
    <property type="molecule type" value="Genomic_DNA"/>
</dbReference>
<evidence type="ECO:0000313" key="3">
    <source>
        <dbReference type="Proteomes" id="UP000236291"/>
    </source>
</evidence>
<feature type="compositionally biased region" description="Basic and acidic residues" evidence="1">
    <location>
        <begin position="55"/>
        <end position="70"/>
    </location>
</feature>
<feature type="region of interest" description="Disordered" evidence="1">
    <location>
        <begin position="123"/>
        <end position="158"/>
    </location>
</feature>
<feature type="region of interest" description="Disordered" evidence="1">
    <location>
        <begin position="55"/>
        <end position="79"/>
    </location>
</feature>
<reference evidence="2 3" key="1">
    <citation type="journal article" date="2014" name="Am. J. Bot.">
        <title>Genome assembly and annotation for red clover (Trifolium pratense; Fabaceae).</title>
        <authorList>
            <person name="Istvanek J."/>
            <person name="Jaros M."/>
            <person name="Krenek A."/>
            <person name="Repkova J."/>
        </authorList>
    </citation>
    <scope>NUCLEOTIDE SEQUENCE [LARGE SCALE GENOMIC DNA]</scope>
    <source>
        <strain evidence="3">cv. Tatra</strain>
        <tissue evidence="2">Young leaves</tissue>
    </source>
</reference>
<evidence type="ECO:0000256" key="1">
    <source>
        <dbReference type="SAM" id="MobiDB-lite"/>
    </source>
</evidence>
<proteinExistence type="predicted"/>
<feature type="compositionally biased region" description="Polar residues" evidence="1">
    <location>
        <begin position="138"/>
        <end position="158"/>
    </location>
</feature>
<organism evidence="2 3">
    <name type="scientific">Trifolium pratense</name>
    <name type="common">Red clover</name>
    <dbReference type="NCBI Taxonomy" id="57577"/>
    <lineage>
        <taxon>Eukaryota</taxon>
        <taxon>Viridiplantae</taxon>
        <taxon>Streptophyta</taxon>
        <taxon>Embryophyta</taxon>
        <taxon>Tracheophyta</taxon>
        <taxon>Spermatophyta</taxon>
        <taxon>Magnoliopsida</taxon>
        <taxon>eudicotyledons</taxon>
        <taxon>Gunneridae</taxon>
        <taxon>Pentapetalae</taxon>
        <taxon>rosids</taxon>
        <taxon>fabids</taxon>
        <taxon>Fabales</taxon>
        <taxon>Fabaceae</taxon>
        <taxon>Papilionoideae</taxon>
        <taxon>50 kb inversion clade</taxon>
        <taxon>NPAAA clade</taxon>
        <taxon>Hologalegina</taxon>
        <taxon>IRL clade</taxon>
        <taxon>Trifolieae</taxon>
        <taxon>Trifolium</taxon>
    </lineage>
</organism>
<dbReference type="AlphaFoldDB" id="A0A2K3M8X7"/>
<dbReference type="Proteomes" id="UP000236291">
    <property type="component" value="Unassembled WGS sequence"/>
</dbReference>
<name>A0A2K3M8X7_TRIPR</name>
<gene>
    <name evidence="2" type="ORF">L195_g043326</name>
</gene>